<name>A0A8S9N530_BRACR</name>
<dbReference type="AlphaFoldDB" id="A0A8S9N530"/>
<sequence length="218" mass="23799">MLEALVKVLKQVESAFLGLTFVRSDFPFLDLLGVIVVTARDGLFASLLYFSSGFVAIWVVVEWSVQFSASIEGKWTYECGTSVSEGGGPSSSDSRVVWVWVLEVEVIVWSAMGSNDISPIIVSCPGMGFSCPDVDSSRCFLWAFSSGTISFCRQCMCNYEASQVLKQVESAFLGLTFGRSDFPFLDLLGVIVVTARDGLFASLLYFSSGFVADWVVVE</sequence>
<keyword evidence="1" id="KW-1133">Transmembrane helix</keyword>
<feature type="transmembrane region" description="Helical" evidence="1">
    <location>
        <begin position="42"/>
        <end position="61"/>
    </location>
</feature>
<evidence type="ECO:0000313" key="3">
    <source>
        <dbReference type="Proteomes" id="UP000712600"/>
    </source>
</evidence>
<dbReference type="Proteomes" id="UP000712600">
    <property type="component" value="Unassembled WGS sequence"/>
</dbReference>
<gene>
    <name evidence="2" type="ORF">F2Q69_00056737</name>
</gene>
<organism evidence="2 3">
    <name type="scientific">Brassica cretica</name>
    <name type="common">Mustard</name>
    <dbReference type="NCBI Taxonomy" id="69181"/>
    <lineage>
        <taxon>Eukaryota</taxon>
        <taxon>Viridiplantae</taxon>
        <taxon>Streptophyta</taxon>
        <taxon>Embryophyta</taxon>
        <taxon>Tracheophyta</taxon>
        <taxon>Spermatophyta</taxon>
        <taxon>Magnoliopsida</taxon>
        <taxon>eudicotyledons</taxon>
        <taxon>Gunneridae</taxon>
        <taxon>Pentapetalae</taxon>
        <taxon>rosids</taxon>
        <taxon>malvids</taxon>
        <taxon>Brassicales</taxon>
        <taxon>Brassicaceae</taxon>
        <taxon>Brassiceae</taxon>
        <taxon>Brassica</taxon>
    </lineage>
</organism>
<protein>
    <submittedName>
        <fullName evidence="2">Uncharacterized protein</fullName>
    </submittedName>
</protein>
<comment type="caution">
    <text evidence="2">The sequence shown here is derived from an EMBL/GenBank/DDBJ whole genome shotgun (WGS) entry which is preliminary data.</text>
</comment>
<evidence type="ECO:0000313" key="2">
    <source>
        <dbReference type="EMBL" id="KAF3488898.1"/>
    </source>
</evidence>
<proteinExistence type="predicted"/>
<accession>A0A8S9N530</accession>
<keyword evidence="1" id="KW-0812">Transmembrane</keyword>
<keyword evidence="1" id="KW-0472">Membrane</keyword>
<reference evidence="2" key="1">
    <citation type="submission" date="2019-12" db="EMBL/GenBank/DDBJ databases">
        <title>Genome sequencing and annotation of Brassica cretica.</title>
        <authorList>
            <person name="Studholme D.J."/>
            <person name="Sarris P."/>
        </authorList>
    </citation>
    <scope>NUCLEOTIDE SEQUENCE</scope>
    <source>
        <strain evidence="2">PFS-109/04</strain>
        <tissue evidence="2">Leaf</tissue>
    </source>
</reference>
<evidence type="ECO:0000256" key="1">
    <source>
        <dbReference type="SAM" id="Phobius"/>
    </source>
</evidence>
<dbReference type="EMBL" id="QGKX02002183">
    <property type="protein sequence ID" value="KAF3488898.1"/>
    <property type="molecule type" value="Genomic_DNA"/>
</dbReference>